<dbReference type="EMBL" id="LGRX02034847">
    <property type="protein sequence ID" value="KAK3236780.1"/>
    <property type="molecule type" value="Genomic_DNA"/>
</dbReference>
<accession>A0AAE0BJ33</accession>
<name>A0AAE0BJ33_9CHLO</name>
<dbReference type="AlphaFoldDB" id="A0AAE0BJ33"/>
<sequence>KLSIFLVCPADALLVLDSLRRVDVEGRGFMDGSLGEMEVQQLDPSGLDLISWNHGGLYCYFVDNRSEDLELRVTLTELRNMTALLPVGVQSSTSRSVVVPPGGREAILLQQDLDGPFAVAYSRSHYRVAPDRAQAAAVLPEVQPKNVEESVDEAPRLDEFIAAMINNSEQQERCFEDPGKIVLYQMEGEGGLSAFVWENVSEDMIYKEVNSVMMVGMKAFLDGELLAPRSVMETGQEIVQFIIAIQPGARQSLWLQPKRGASESRHTMLHAGYRFPFP</sequence>
<keyword evidence="2" id="KW-1185">Reference proteome</keyword>
<evidence type="ECO:0000313" key="2">
    <source>
        <dbReference type="Proteomes" id="UP001190700"/>
    </source>
</evidence>
<protein>
    <submittedName>
        <fullName evidence="1">Uncharacterized protein</fullName>
    </submittedName>
</protein>
<dbReference type="Proteomes" id="UP001190700">
    <property type="component" value="Unassembled WGS sequence"/>
</dbReference>
<proteinExistence type="predicted"/>
<feature type="non-terminal residue" evidence="1">
    <location>
        <position position="1"/>
    </location>
</feature>
<organism evidence="1 2">
    <name type="scientific">Cymbomonas tetramitiformis</name>
    <dbReference type="NCBI Taxonomy" id="36881"/>
    <lineage>
        <taxon>Eukaryota</taxon>
        <taxon>Viridiplantae</taxon>
        <taxon>Chlorophyta</taxon>
        <taxon>Pyramimonadophyceae</taxon>
        <taxon>Pyramimonadales</taxon>
        <taxon>Pyramimonadaceae</taxon>
        <taxon>Cymbomonas</taxon>
    </lineage>
</organism>
<comment type="caution">
    <text evidence="1">The sequence shown here is derived from an EMBL/GenBank/DDBJ whole genome shotgun (WGS) entry which is preliminary data.</text>
</comment>
<gene>
    <name evidence="1" type="ORF">CYMTET_53095</name>
</gene>
<evidence type="ECO:0000313" key="1">
    <source>
        <dbReference type="EMBL" id="KAK3236780.1"/>
    </source>
</evidence>
<reference evidence="1 2" key="1">
    <citation type="journal article" date="2015" name="Genome Biol. Evol.">
        <title>Comparative Genomics of a Bacterivorous Green Alga Reveals Evolutionary Causalities and Consequences of Phago-Mixotrophic Mode of Nutrition.</title>
        <authorList>
            <person name="Burns J.A."/>
            <person name="Paasch A."/>
            <person name="Narechania A."/>
            <person name="Kim E."/>
        </authorList>
    </citation>
    <scope>NUCLEOTIDE SEQUENCE [LARGE SCALE GENOMIC DNA]</scope>
    <source>
        <strain evidence="1 2">PLY_AMNH</strain>
    </source>
</reference>